<organism evidence="2 3">
    <name type="scientific">Paenibacillus gallinarum</name>
    <dbReference type="NCBI Taxonomy" id="2762232"/>
    <lineage>
        <taxon>Bacteria</taxon>
        <taxon>Bacillati</taxon>
        <taxon>Bacillota</taxon>
        <taxon>Bacilli</taxon>
        <taxon>Bacillales</taxon>
        <taxon>Paenibacillaceae</taxon>
        <taxon>Paenibacillus</taxon>
    </lineage>
</organism>
<dbReference type="EMBL" id="JACSQL010000002">
    <property type="protein sequence ID" value="MBD7967791.1"/>
    <property type="molecule type" value="Genomic_DNA"/>
</dbReference>
<gene>
    <name evidence="2" type="ORF">H9647_06935</name>
</gene>
<comment type="caution">
    <text evidence="2">The sequence shown here is derived from an EMBL/GenBank/DDBJ whole genome shotgun (WGS) entry which is preliminary data.</text>
</comment>
<feature type="transmembrane region" description="Helical" evidence="1">
    <location>
        <begin position="33"/>
        <end position="52"/>
    </location>
</feature>
<dbReference type="Proteomes" id="UP000608071">
    <property type="component" value="Unassembled WGS sequence"/>
</dbReference>
<evidence type="ECO:0000313" key="3">
    <source>
        <dbReference type="Proteomes" id="UP000608071"/>
    </source>
</evidence>
<sequence>MNFIIPFAGIAAIGVVAHMIERKLEFSGNAGNVIMVKIGANLCYFLIAFATWKDFFKMAGRYLGVHVSW</sequence>
<keyword evidence="1" id="KW-0812">Transmembrane</keyword>
<keyword evidence="3" id="KW-1185">Reference proteome</keyword>
<reference evidence="2 3" key="1">
    <citation type="submission" date="2020-08" db="EMBL/GenBank/DDBJ databases">
        <title>A Genomic Blueprint of the Chicken Gut Microbiome.</title>
        <authorList>
            <person name="Gilroy R."/>
            <person name="Ravi A."/>
            <person name="Getino M."/>
            <person name="Pursley I."/>
            <person name="Horton D.L."/>
            <person name="Alikhan N.-F."/>
            <person name="Baker D."/>
            <person name="Gharbi K."/>
            <person name="Hall N."/>
            <person name="Watson M."/>
            <person name="Adriaenssens E.M."/>
            <person name="Foster-Nyarko E."/>
            <person name="Jarju S."/>
            <person name="Secka A."/>
            <person name="Antonio M."/>
            <person name="Oren A."/>
            <person name="Chaudhuri R."/>
            <person name="La Ragione R.M."/>
            <person name="Hildebrand F."/>
            <person name="Pallen M.J."/>
        </authorList>
    </citation>
    <scope>NUCLEOTIDE SEQUENCE [LARGE SCALE GENOMIC DNA]</scope>
    <source>
        <strain evidence="2 3">Sa2BVA9</strain>
    </source>
</reference>
<name>A0ABR8SWB3_9BACL</name>
<keyword evidence="1" id="KW-0472">Membrane</keyword>
<proteinExistence type="predicted"/>
<accession>A0ABR8SWB3</accession>
<protein>
    <submittedName>
        <fullName evidence="2">Uncharacterized protein</fullName>
    </submittedName>
</protein>
<keyword evidence="1" id="KW-1133">Transmembrane helix</keyword>
<evidence type="ECO:0000256" key="1">
    <source>
        <dbReference type="SAM" id="Phobius"/>
    </source>
</evidence>
<evidence type="ECO:0000313" key="2">
    <source>
        <dbReference type="EMBL" id="MBD7967791.1"/>
    </source>
</evidence>